<reference evidence="3 4" key="1">
    <citation type="submission" date="2020-08" db="EMBL/GenBank/DDBJ databases">
        <title>Genomic Encyclopedia of Type Strains, Phase III (KMG-III): the genomes of soil and plant-associated and newly described type strains.</title>
        <authorList>
            <person name="Whitman W."/>
        </authorList>
    </citation>
    <scope>NUCLEOTIDE SEQUENCE [LARGE SCALE GENOMIC DNA]</scope>
    <source>
        <strain evidence="3 4">CECT 4462</strain>
    </source>
</reference>
<evidence type="ECO:0000256" key="1">
    <source>
        <dbReference type="SAM" id="Phobius"/>
    </source>
</evidence>
<dbReference type="InterPro" id="IPR025403">
    <property type="entry name" value="TgpA-like_C"/>
</dbReference>
<feature type="transmembrane region" description="Helical" evidence="1">
    <location>
        <begin position="247"/>
        <end position="268"/>
    </location>
</feature>
<sequence length="497" mass="57091">MLRPEIEPRPRSAWEALDLGVLLARRHAALLMGTWTIVSLPLFVMLTALFWRQPTAAILLFWWLKPLLERLPLYILSRTLLGETPTPGQSLKALPGQLRKQWFAALTSRRLNARRSFELPVTQLEGLGGRERKRRLAILNRQDGRKAFWLTLAGMHLEAMLWMGLLTLLYVLLPQPLVDTLNWQGLLEQNDSNWLWMEHLSNLCYALVLIVWEPIYVACGFSLYLNQRTNLEGWDIEWVFRRLAQRLSGASGMLLAVALLTTTVANTAKAAEPNVHPPVYAQSLTPGQAKEQIRELLTRPPFQNRETVTRWRFTDQSDSQKDVPDRADLAKPSEWQNSLEYFAQLLEIGLRSALIILSTALLWYQRGWLRNVTANRRQPTEPRPDPNIRYDQIALPAPLPDDIAQAAERLWNEQPRQALGLLYRGMLERIGLPFKAAHTEAEILQHIATLQRPELQRFAETLIEHWQALAYGHRALPAMLGTRLCQDFRALFPDQSS</sequence>
<accession>A0A839T3T7</accession>
<feature type="transmembrane region" description="Helical" evidence="1">
    <location>
        <begin position="28"/>
        <end position="51"/>
    </location>
</feature>
<dbReference type="Pfam" id="PF13559">
    <property type="entry name" value="DUF4129"/>
    <property type="match status" value="1"/>
</dbReference>
<gene>
    <name evidence="3" type="ORF">FHR87_002484</name>
</gene>
<organism evidence="3 4">
    <name type="scientific">Azomonas macrocytogenes</name>
    <name type="common">Azotobacter macrocytogenes</name>
    <dbReference type="NCBI Taxonomy" id="69962"/>
    <lineage>
        <taxon>Bacteria</taxon>
        <taxon>Pseudomonadati</taxon>
        <taxon>Pseudomonadota</taxon>
        <taxon>Gammaproteobacteria</taxon>
        <taxon>Pseudomonadales</taxon>
        <taxon>Pseudomonadaceae</taxon>
        <taxon>Azomonas</taxon>
    </lineage>
</organism>
<evidence type="ECO:0000259" key="2">
    <source>
        <dbReference type="Pfam" id="PF13559"/>
    </source>
</evidence>
<feature type="transmembrane region" description="Helical" evidence="1">
    <location>
        <begin position="205"/>
        <end position="226"/>
    </location>
</feature>
<feature type="transmembrane region" description="Helical" evidence="1">
    <location>
        <begin position="147"/>
        <end position="173"/>
    </location>
</feature>
<proteinExistence type="predicted"/>
<evidence type="ECO:0000313" key="3">
    <source>
        <dbReference type="EMBL" id="MBB3104072.1"/>
    </source>
</evidence>
<keyword evidence="1" id="KW-0472">Membrane</keyword>
<keyword evidence="4" id="KW-1185">Reference proteome</keyword>
<name>A0A839T3T7_AZOMA</name>
<evidence type="ECO:0000313" key="4">
    <source>
        <dbReference type="Proteomes" id="UP000549250"/>
    </source>
</evidence>
<keyword evidence="1" id="KW-0812">Transmembrane</keyword>
<keyword evidence="1" id="KW-1133">Transmembrane helix</keyword>
<dbReference type="AlphaFoldDB" id="A0A839T3T7"/>
<feature type="domain" description="Protein-glutamine gamma-glutamyltransferase-like C-terminal" evidence="2">
    <location>
        <begin position="427"/>
        <end position="478"/>
    </location>
</feature>
<dbReference type="Proteomes" id="UP000549250">
    <property type="component" value="Unassembled WGS sequence"/>
</dbReference>
<dbReference type="EMBL" id="JACHXI010000012">
    <property type="protein sequence ID" value="MBB3104072.1"/>
    <property type="molecule type" value="Genomic_DNA"/>
</dbReference>
<comment type="caution">
    <text evidence="3">The sequence shown here is derived from an EMBL/GenBank/DDBJ whole genome shotgun (WGS) entry which is preliminary data.</text>
</comment>
<protein>
    <recommendedName>
        <fullName evidence="2">Protein-glutamine gamma-glutamyltransferase-like C-terminal domain-containing protein</fullName>
    </recommendedName>
</protein>